<reference evidence="1 2" key="1">
    <citation type="submission" date="2017-05" db="EMBL/GenBank/DDBJ databases">
        <title>Whole genome sequencing of Yersinia kristensenii.</title>
        <authorList>
            <person name="Campioni F."/>
        </authorList>
    </citation>
    <scope>NUCLEOTIDE SEQUENCE [LARGE SCALE GENOMIC DNA]</scope>
    <source>
        <strain evidence="1 2">CFSAN060536</strain>
    </source>
</reference>
<gene>
    <name evidence="1" type="ORF">CBW57_11085</name>
</gene>
<sequence>MQVCWLHALTRITDSCQLIGMHLLAAFLHLEIYRVYVWSSFKLQVCWLHALTRITDSCQLIGMHLLAAFLHLEIYRVCVVIFQVAGEIRTKGNTPFGS</sequence>
<evidence type="ECO:0000313" key="1">
    <source>
        <dbReference type="EMBL" id="OVZ86492.1"/>
    </source>
</evidence>
<protein>
    <submittedName>
        <fullName evidence="1">Uncharacterized protein</fullName>
    </submittedName>
</protein>
<evidence type="ECO:0000313" key="2">
    <source>
        <dbReference type="Proteomes" id="UP000196440"/>
    </source>
</evidence>
<accession>A0A209A163</accession>
<dbReference type="AlphaFoldDB" id="A0A209A163"/>
<organism evidence="1 2">
    <name type="scientific">Yersinia intermedia</name>
    <dbReference type="NCBI Taxonomy" id="631"/>
    <lineage>
        <taxon>Bacteria</taxon>
        <taxon>Pseudomonadati</taxon>
        <taxon>Pseudomonadota</taxon>
        <taxon>Gammaproteobacteria</taxon>
        <taxon>Enterobacterales</taxon>
        <taxon>Yersiniaceae</taxon>
        <taxon>Yersinia</taxon>
    </lineage>
</organism>
<dbReference type="Proteomes" id="UP000196440">
    <property type="component" value="Unassembled WGS sequence"/>
</dbReference>
<proteinExistence type="predicted"/>
<name>A0A209A163_YERIN</name>
<comment type="caution">
    <text evidence="1">The sequence shown here is derived from an EMBL/GenBank/DDBJ whole genome shotgun (WGS) entry which is preliminary data.</text>
</comment>
<dbReference type="EMBL" id="NHOI01000013">
    <property type="protein sequence ID" value="OVZ86492.1"/>
    <property type="molecule type" value="Genomic_DNA"/>
</dbReference>